<evidence type="ECO:0000256" key="5">
    <source>
        <dbReference type="ARBA" id="ARBA00023136"/>
    </source>
</evidence>
<dbReference type="GO" id="GO:0016020">
    <property type="term" value="C:membrane"/>
    <property type="evidence" value="ECO:0007669"/>
    <property type="project" value="UniProtKB-SubCell"/>
</dbReference>
<dbReference type="AlphaFoldDB" id="A0A835S4C3"/>
<evidence type="ECO:0000256" key="1">
    <source>
        <dbReference type="ARBA" id="ARBA00004141"/>
    </source>
</evidence>
<gene>
    <name evidence="8" type="ORF">HPP92_003793</name>
</gene>
<evidence type="ECO:0000313" key="9">
    <source>
        <dbReference type="Proteomes" id="UP000639772"/>
    </source>
</evidence>
<keyword evidence="3 6" id="KW-0812">Transmembrane</keyword>
<comment type="caution">
    <text evidence="8">The sequence shown here is derived from an EMBL/GenBank/DDBJ whole genome shotgun (WGS) entry which is preliminary data.</text>
</comment>
<proteinExistence type="inferred from homology"/>
<protein>
    <recommendedName>
        <fullName evidence="6">WAT1-related protein</fullName>
    </recommendedName>
</protein>
<dbReference type="InterPro" id="IPR000620">
    <property type="entry name" value="EamA_dom"/>
</dbReference>
<feature type="transmembrane region" description="Helical" evidence="6">
    <location>
        <begin position="215"/>
        <end position="236"/>
    </location>
</feature>
<dbReference type="Pfam" id="PF00892">
    <property type="entry name" value="EamA"/>
    <property type="match status" value="2"/>
</dbReference>
<dbReference type="SUPFAM" id="SSF103481">
    <property type="entry name" value="Multidrug resistance efflux transporter EmrE"/>
    <property type="match status" value="2"/>
</dbReference>
<feature type="transmembrane region" description="Helical" evidence="6">
    <location>
        <begin position="133"/>
        <end position="153"/>
    </location>
</feature>
<evidence type="ECO:0000256" key="2">
    <source>
        <dbReference type="ARBA" id="ARBA00007635"/>
    </source>
</evidence>
<dbReference type="PANTHER" id="PTHR31218">
    <property type="entry name" value="WAT1-RELATED PROTEIN"/>
    <property type="match status" value="1"/>
</dbReference>
<feature type="transmembrane region" description="Helical" evidence="6">
    <location>
        <begin position="183"/>
        <end position="203"/>
    </location>
</feature>
<keyword evidence="4 6" id="KW-1133">Transmembrane helix</keyword>
<organism evidence="8 9">
    <name type="scientific">Vanilla planifolia</name>
    <name type="common">Vanilla</name>
    <dbReference type="NCBI Taxonomy" id="51239"/>
    <lineage>
        <taxon>Eukaryota</taxon>
        <taxon>Viridiplantae</taxon>
        <taxon>Streptophyta</taxon>
        <taxon>Embryophyta</taxon>
        <taxon>Tracheophyta</taxon>
        <taxon>Spermatophyta</taxon>
        <taxon>Magnoliopsida</taxon>
        <taxon>Liliopsida</taxon>
        <taxon>Asparagales</taxon>
        <taxon>Orchidaceae</taxon>
        <taxon>Vanilloideae</taxon>
        <taxon>Vanilleae</taxon>
        <taxon>Vanilla</taxon>
    </lineage>
</organism>
<feature type="transmembrane region" description="Helical" evidence="6">
    <location>
        <begin position="248"/>
        <end position="269"/>
    </location>
</feature>
<accession>A0A835S4C3</accession>
<evidence type="ECO:0000256" key="6">
    <source>
        <dbReference type="RuleBase" id="RU363077"/>
    </source>
</evidence>
<evidence type="ECO:0000256" key="4">
    <source>
        <dbReference type="ARBA" id="ARBA00022989"/>
    </source>
</evidence>
<evidence type="ECO:0000313" key="8">
    <source>
        <dbReference type="EMBL" id="KAG0503721.1"/>
    </source>
</evidence>
<feature type="domain" description="EamA" evidence="7">
    <location>
        <begin position="185"/>
        <end position="324"/>
    </location>
</feature>
<dbReference type="Proteomes" id="UP000639772">
    <property type="component" value="Chromosome 1"/>
</dbReference>
<feature type="transmembrane region" description="Helical" evidence="6">
    <location>
        <begin position="38"/>
        <end position="60"/>
    </location>
</feature>
<dbReference type="InterPro" id="IPR030184">
    <property type="entry name" value="WAT1-related"/>
</dbReference>
<dbReference type="InterPro" id="IPR037185">
    <property type="entry name" value="EmrE-like"/>
</dbReference>
<name>A0A835S4C3_VANPL</name>
<comment type="similarity">
    <text evidence="2 6">Belongs to the drug/metabolite transporter (DMT) superfamily. Plant drug/metabolite exporter (P-DME) (TC 2.A.7.4) family.</text>
</comment>
<evidence type="ECO:0000259" key="7">
    <source>
        <dbReference type="Pfam" id="PF00892"/>
    </source>
</evidence>
<comment type="subcellular location">
    <subcellularLocation>
        <location evidence="1 6">Membrane</location>
        <topology evidence="1 6">Multi-pass membrane protein</topology>
    </subcellularLocation>
</comment>
<sequence>MAGVLQTVKPYMYMVLLQVGFSVMFVISAATLNHGMNHYVLVVYRNLSGFLTVAPFALWFERKKRPKITRLVFLKILALAILEPVIDQNFYYMGTKLTNAGLAAALSNLLPGVTFVMALLLRMEKLNITQRHGQAKVIGAAVTVAGALLMILYKGPVVEFAWSKVRGHHLAGAASAGGGSGNWLKGTAMLLVGCVSWASFYICQSNVLESYSAELSLTALICAIGMSLGAVVALVMERGNAQPWAIGWDIRLLTAVYSGIVCSGVAYYVQGKVTKERGPVFVTAFNPLCMIITTLTGSIVLGEEITLGRVIGAVIIVIGLYCLIWGKSKDHLVSPPSNGTNKGFAEPNV</sequence>
<feature type="transmembrane region" description="Helical" evidence="6">
    <location>
        <begin position="12"/>
        <end position="32"/>
    </location>
</feature>
<dbReference type="OrthoDB" id="1728340at2759"/>
<feature type="transmembrane region" description="Helical" evidence="6">
    <location>
        <begin position="281"/>
        <end position="301"/>
    </location>
</feature>
<dbReference type="GO" id="GO:0022857">
    <property type="term" value="F:transmembrane transporter activity"/>
    <property type="evidence" value="ECO:0007669"/>
    <property type="project" value="InterPro"/>
</dbReference>
<feature type="transmembrane region" description="Helical" evidence="6">
    <location>
        <begin position="72"/>
        <end position="94"/>
    </location>
</feature>
<evidence type="ECO:0000256" key="3">
    <source>
        <dbReference type="ARBA" id="ARBA00022692"/>
    </source>
</evidence>
<keyword evidence="5 6" id="KW-0472">Membrane</keyword>
<dbReference type="EMBL" id="JADCNM010000001">
    <property type="protein sequence ID" value="KAG0503721.1"/>
    <property type="molecule type" value="Genomic_DNA"/>
</dbReference>
<feature type="domain" description="EamA" evidence="7">
    <location>
        <begin position="11"/>
        <end position="151"/>
    </location>
</feature>
<reference evidence="8 9" key="1">
    <citation type="journal article" date="2020" name="Nat. Food">
        <title>A phased Vanilla planifolia genome enables genetic improvement of flavour and production.</title>
        <authorList>
            <person name="Hasing T."/>
            <person name="Tang H."/>
            <person name="Brym M."/>
            <person name="Khazi F."/>
            <person name="Huang T."/>
            <person name="Chambers A.H."/>
        </authorList>
    </citation>
    <scope>NUCLEOTIDE SEQUENCE [LARGE SCALE GENOMIC DNA]</scope>
    <source>
        <tissue evidence="8">Leaf</tissue>
    </source>
</reference>
<feature type="transmembrane region" description="Helical" evidence="6">
    <location>
        <begin position="307"/>
        <end position="326"/>
    </location>
</feature>
<feature type="transmembrane region" description="Helical" evidence="6">
    <location>
        <begin position="100"/>
        <end position="121"/>
    </location>
</feature>